<dbReference type="PROSITE" id="PS00076">
    <property type="entry name" value="PYRIDINE_REDOX_1"/>
    <property type="match status" value="1"/>
</dbReference>
<evidence type="ECO:0000256" key="10">
    <source>
        <dbReference type="PIRSR" id="PIRSR000350-2"/>
    </source>
</evidence>
<feature type="binding site" evidence="11">
    <location>
        <position position="270"/>
    </location>
    <ligand>
        <name>NAD(+)</name>
        <dbReference type="ChEBI" id="CHEBI:57540"/>
    </ligand>
</feature>
<dbReference type="PRINTS" id="PR00411">
    <property type="entry name" value="PNDRDTASEI"/>
</dbReference>
<evidence type="ECO:0000256" key="1">
    <source>
        <dbReference type="ARBA" id="ARBA00007532"/>
    </source>
</evidence>
<evidence type="ECO:0000256" key="7">
    <source>
        <dbReference type="ARBA" id="ARBA00023157"/>
    </source>
</evidence>
<dbReference type="GO" id="GO:0005737">
    <property type="term" value="C:cytoplasm"/>
    <property type="evidence" value="ECO:0007669"/>
    <property type="project" value="UniProtKB-ARBA"/>
</dbReference>
<dbReference type="GO" id="GO:0006103">
    <property type="term" value="P:2-oxoglutarate metabolic process"/>
    <property type="evidence" value="ECO:0007669"/>
    <property type="project" value="TreeGrafter"/>
</dbReference>
<keyword evidence="8 13" id="KW-0676">Redox-active center</keyword>
<feature type="binding site" evidence="11">
    <location>
        <begin position="141"/>
        <end position="143"/>
    </location>
    <ligand>
        <name>FAD</name>
        <dbReference type="ChEBI" id="CHEBI:57692"/>
    </ligand>
</feature>
<feature type="active site" description="Proton acceptor" evidence="10">
    <location>
        <position position="442"/>
    </location>
</feature>
<dbReference type="FunFam" id="3.50.50.60:FF:000025">
    <property type="entry name" value="Dihydrolipoyl dehydrogenase"/>
    <property type="match status" value="1"/>
</dbReference>
<dbReference type="PIRSF" id="PIRSF000350">
    <property type="entry name" value="Mercury_reductase_MerA"/>
    <property type="match status" value="1"/>
</dbReference>
<evidence type="ECO:0000313" key="16">
    <source>
        <dbReference type="EMBL" id="RIX32076.1"/>
    </source>
</evidence>
<dbReference type="GO" id="GO:0045333">
    <property type="term" value="P:cellular respiration"/>
    <property type="evidence" value="ECO:0007669"/>
    <property type="project" value="UniProtKB-ARBA"/>
</dbReference>
<name>A0A418Q203_9SPHN</name>
<dbReference type="InterPro" id="IPR023753">
    <property type="entry name" value="FAD/NAD-binding_dom"/>
</dbReference>
<evidence type="ECO:0000256" key="5">
    <source>
        <dbReference type="ARBA" id="ARBA00023002"/>
    </source>
</evidence>
<protein>
    <recommendedName>
        <fullName evidence="2 13">Dihydrolipoyl dehydrogenase</fullName>
        <ecNumber evidence="2 13">1.8.1.4</ecNumber>
    </recommendedName>
</protein>
<comment type="miscellaneous">
    <text evidence="13">The active site is a redox-active disulfide bond.</text>
</comment>
<keyword evidence="17" id="KW-1185">Reference proteome</keyword>
<feature type="domain" description="Pyridine nucleotide-disulphide oxidoreductase dimerisation" evidence="14">
    <location>
        <begin position="345"/>
        <end position="453"/>
    </location>
</feature>
<gene>
    <name evidence="16" type="primary">lpdA</name>
    <name evidence="16" type="ORF">D3M59_03625</name>
</gene>
<comment type="catalytic activity">
    <reaction evidence="9 13">
        <text>N(6)-[(R)-dihydrolipoyl]-L-lysyl-[protein] + NAD(+) = N(6)-[(R)-lipoyl]-L-lysyl-[protein] + NADH + H(+)</text>
        <dbReference type="Rhea" id="RHEA:15045"/>
        <dbReference type="Rhea" id="RHEA-COMP:10474"/>
        <dbReference type="Rhea" id="RHEA-COMP:10475"/>
        <dbReference type="ChEBI" id="CHEBI:15378"/>
        <dbReference type="ChEBI" id="CHEBI:57540"/>
        <dbReference type="ChEBI" id="CHEBI:57945"/>
        <dbReference type="ChEBI" id="CHEBI:83099"/>
        <dbReference type="ChEBI" id="CHEBI:83100"/>
        <dbReference type="EC" id="1.8.1.4"/>
    </reaction>
</comment>
<dbReference type="AlphaFoldDB" id="A0A418Q203"/>
<feature type="binding site" evidence="11">
    <location>
        <position position="311"/>
    </location>
    <ligand>
        <name>FAD</name>
        <dbReference type="ChEBI" id="CHEBI:57692"/>
    </ligand>
</feature>
<feature type="binding site" evidence="11">
    <location>
        <begin position="317"/>
        <end position="320"/>
    </location>
    <ligand>
        <name>FAD</name>
        <dbReference type="ChEBI" id="CHEBI:57692"/>
    </ligand>
</feature>
<dbReference type="Gene3D" id="3.30.390.30">
    <property type="match status" value="1"/>
</dbReference>
<keyword evidence="6 11" id="KW-0520">NAD</keyword>
<dbReference type="SUPFAM" id="SSF51905">
    <property type="entry name" value="FAD/NAD(P)-binding domain"/>
    <property type="match status" value="1"/>
</dbReference>
<dbReference type="GO" id="GO:1990234">
    <property type="term" value="C:transferase complex"/>
    <property type="evidence" value="ECO:0007669"/>
    <property type="project" value="UniProtKB-ARBA"/>
</dbReference>
<evidence type="ECO:0000259" key="15">
    <source>
        <dbReference type="Pfam" id="PF07992"/>
    </source>
</evidence>
<evidence type="ECO:0000256" key="11">
    <source>
        <dbReference type="PIRSR" id="PIRSR000350-3"/>
    </source>
</evidence>
<evidence type="ECO:0000256" key="2">
    <source>
        <dbReference type="ARBA" id="ARBA00012608"/>
    </source>
</evidence>
<feature type="domain" description="FAD/NAD(P)-binding" evidence="15">
    <location>
        <begin position="6"/>
        <end position="326"/>
    </location>
</feature>
<dbReference type="SUPFAM" id="SSF55424">
    <property type="entry name" value="FAD/NAD-linked reductases, dimerisation (C-terminal) domain"/>
    <property type="match status" value="1"/>
</dbReference>
<dbReference type="OrthoDB" id="7495837at2"/>
<keyword evidence="11" id="KW-0547">Nucleotide-binding</keyword>
<dbReference type="NCBIfam" id="TIGR01350">
    <property type="entry name" value="lipoamide_DH"/>
    <property type="match status" value="1"/>
</dbReference>
<evidence type="ECO:0000256" key="12">
    <source>
        <dbReference type="PIRSR" id="PIRSR000350-4"/>
    </source>
</evidence>
<dbReference type="Gene3D" id="3.50.50.60">
    <property type="entry name" value="FAD/NAD(P)-binding domain"/>
    <property type="match status" value="2"/>
</dbReference>
<dbReference type="InterPro" id="IPR050151">
    <property type="entry name" value="Class-I_Pyr_Nuc-Dis_Oxidored"/>
</dbReference>
<dbReference type="InterPro" id="IPR006258">
    <property type="entry name" value="Lipoamide_DH"/>
</dbReference>
<dbReference type="InterPro" id="IPR012999">
    <property type="entry name" value="Pyr_OxRdtase_I_AS"/>
</dbReference>
<sequence>MADFDYDVLVIGSGPGGYVAAIRAAQLGLKTACAESRETLGGTCLNVGCIPSKAMLHASEYFDAAANGSMAKMGIKVTPELDLGTMHAQRRDAVKGLTGGIEFLFKKNKVAWLKGRASFEDAHTVTVAGQKVTAKNIVIATGSSVTPLPGVEVDEKIVVSSTGALELEKVPAHMVVIGGGVIGLELGSVWRRLGAKVTCVEFLDQILPGMDGDVRREANKIFKKQGIEFKLSTKVTGVTVDGGKATVTLEPAKGGDAETLEADCVLVSIGRKPNTDGLGLDKIGLETNQRGQIETDHEFRTKVDGVWAVGDVIPGPMLAHKAEDEGIAVAENIAGLTGIVNHDVIPSVVYTLPEIAGVGLTEEQAKEKGEIKVGKFPMLANSRAKTNHEPDGFVKVISDAKSDRVLGVWCIASVAGTMIAQAAQAMEFGATSEDVAYTCHAHPTHSEALKEAAMAVQGKPIHI</sequence>
<comment type="caution">
    <text evidence="16">The sequence shown here is derived from an EMBL/GenBank/DDBJ whole genome shotgun (WGS) entry which is preliminary data.</text>
</comment>
<accession>A0A418Q203</accession>
<dbReference type="InterPro" id="IPR036188">
    <property type="entry name" value="FAD/NAD-bd_sf"/>
</dbReference>
<dbReference type="FunFam" id="3.30.390.30:FF:000001">
    <property type="entry name" value="Dihydrolipoyl dehydrogenase"/>
    <property type="match status" value="1"/>
</dbReference>
<dbReference type="EMBL" id="QXTF01000001">
    <property type="protein sequence ID" value="RIX32076.1"/>
    <property type="molecule type" value="Genomic_DNA"/>
</dbReference>
<feature type="binding site" evidence="11">
    <location>
        <position position="201"/>
    </location>
    <ligand>
        <name>NAD(+)</name>
        <dbReference type="ChEBI" id="CHEBI:57540"/>
    </ligand>
</feature>
<evidence type="ECO:0000256" key="9">
    <source>
        <dbReference type="ARBA" id="ARBA00049187"/>
    </source>
</evidence>
<feature type="binding site" evidence="11">
    <location>
        <position position="53"/>
    </location>
    <ligand>
        <name>FAD</name>
        <dbReference type="ChEBI" id="CHEBI:57692"/>
    </ligand>
</feature>
<evidence type="ECO:0000256" key="6">
    <source>
        <dbReference type="ARBA" id="ARBA00023027"/>
    </source>
</evidence>
<organism evidence="16 17">
    <name type="scientific">Sphingomonas edaphi</name>
    <dbReference type="NCBI Taxonomy" id="2315689"/>
    <lineage>
        <taxon>Bacteria</taxon>
        <taxon>Pseudomonadati</taxon>
        <taxon>Pseudomonadota</taxon>
        <taxon>Alphaproteobacteria</taxon>
        <taxon>Sphingomonadales</taxon>
        <taxon>Sphingomonadaceae</taxon>
        <taxon>Sphingomonas</taxon>
    </lineage>
</organism>
<keyword evidence="7" id="KW-1015">Disulfide bond</keyword>
<dbReference type="InterPro" id="IPR001100">
    <property type="entry name" value="Pyr_nuc-diS_OxRdtase"/>
</dbReference>
<dbReference type="Pfam" id="PF02852">
    <property type="entry name" value="Pyr_redox_dim"/>
    <property type="match status" value="1"/>
</dbReference>
<feature type="binding site" evidence="11">
    <location>
        <begin position="178"/>
        <end position="185"/>
    </location>
    <ligand>
        <name>NAD(+)</name>
        <dbReference type="ChEBI" id="CHEBI:57540"/>
    </ligand>
</feature>
<keyword evidence="4 11" id="KW-0274">FAD</keyword>
<evidence type="ECO:0000313" key="17">
    <source>
        <dbReference type="Proteomes" id="UP000285023"/>
    </source>
</evidence>
<dbReference type="Pfam" id="PF07992">
    <property type="entry name" value="Pyr_redox_2"/>
    <property type="match status" value="1"/>
</dbReference>
<dbReference type="PRINTS" id="PR00368">
    <property type="entry name" value="FADPNR"/>
</dbReference>
<evidence type="ECO:0000256" key="3">
    <source>
        <dbReference type="ARBA" id="ARBA00022630"/>
    </source>
</evidence>
<dbReference type="RefSeq" id="WP_119532853.1">
    <property type="nucleotide sequence ID" value="NZ_QXTF01000001.1"/>
</dbReference>
<keyword evidence="5 13" id="KW-0560">Oxidoreductase</keyword>
<evidence type="ECO:0000259" key="14">
    <source>
        <dbReference type="Pfam" id="PF02852"/>
    </source>
</evidence>
<evidence type="ECO:0000256" key="13">
    <source>
        <dbReference type="RuleBase" id="RU003692"/>
    </source>
</evidence>
<dbReference type="InterPro" id="IPR016156">
    <property type="entry name" value="FAD/NAD-linked_Rdtase_dimer_sf"/>
</dbReference>
<proteinExistence type="inferred from homology"/>
<comment type="similarity">
    <text evidence="1 13">Belongs to the class-I pyridine nucleotide-disulfide oxidoreductase family.</text>
</comment>
<dbReference type="InterPro" id="IPR004099">
    <property type="entry name" value="Pyr_nucl-diS_OxRdtase_dimer"/>
</dbReference>
<dbReference type="GO" id="GO:0004148">
    <property type="term" value="F:dihydrolipoyl dehydrogenase (NADH) activity"/>
    <property type="evidence" value="ECO:0007669"/>
    <property type="project" value="UniProtKB-EC"/>
</dbReference>
<evidence type="ECO:0000256" key="4">
    <source>
        <dbReference type="ARBA" id="ARBA00022827"/>
    </source>
</evidence>
<dbReference type="GO" id="GO:0050660">
    <property type="term" value="F:flavin adenine dinucleotide binding"/>
    <property type="evidence" value="ECO:0007669"/>
    <property type="project" value="InterPro"/>
</dbReference>
<dbReference type="EC" id="1.8.1.4" evidence="2 13"/>
<dbReference type="PANTHER" id="PTHR22912">
    <property type="entry name" value="DISULFIDE OXIDOREDUCTASE"/>
    <property type="match status" value="1"/>
</dbReference>
<dbReference type="Proteomes" id="UP000285023">
    <property type="component" value="Unassembled WGS sequence"/>
</dbReference>
<reference evidence="16 17" key="1">
    <citation type="submission" date="2018-09" db="EMBL/GenBank/DDBJ databases">
        <title>Sphingomonas sp. DAC4.</title>
        <authorList>
            <person name="Seo T."/>
        </authorList>
    </citation>
    <scope>NUCLEOTIDE SEQUENCE [LARGE SCALE GENOMIC DNA]</scope>
    <source>
        <strain evidence="16 17">DAC4</strain>
    </source>
</reference>
<dbReference type="PANTHER" id="PTHR22912:SF151">
    <property type="entry name" value="DIHYDROLIPOYL DEHYDROGENASE, MITOCHONDRIAL"/>
    <property type="match status" value="1"/>
</dbReference>
<feature type="disulfide bond" description="Redox-active" evidence="12">
    <location>
        <begin position="44"/>
        <end position="49"/>
    </location>
</feature>
<keyword evidence="3 13" id="KW-0285">Flavoprotein</keyword>
<evidence type="ECO:0000256" key="8">
    <source>
        <dbReference type="ARBA" id="ARBA00023284"/>
    </source>
</evidence>
<comment type="cofactor">
    <cofactor evidence="11 13">
        <name>FAD</name>
        <dbReference type="ChEBI" id="CHEBI:57692"/>
    </cofactor>
    <text evidence="11 13">Binds 1 FAD per subunit.</text>
</comment>